<protein>
    <submittedName>
        <fullName evidence="2">Acetyltransferase, GNAT family</fullName>
    </submittedName>
</protein>
<reference evidence="2" key="1">
    <citation type="submission" date="2020-02" db="EMBL/GenBank/DDBJ databases">
        <authorList>
            <person name="Meier V. D."/>
        </authorList>
    </citation>
    <scope>NUCLEOTIDE SEQUENCE</scope>
    <source>
        <strain evidence="2">AVDCRST_MAG18</strain>
    </source>
</reference>
<proteinExistence type="predicted"/>
<name>A0A6J4VYL5_9BACT</name>
<organism evidence="2">
    <name type="scientific">uncultured Thermomicrobiales bacterium</name>
    <dbReference type="NCBI Taxonomy" id="1645740"/>
    <lineage>
        <taxon>Bacteria</taxon>
        <taxon>Pseudomonadati</taxon>
        <taxon>Thermomicrobiota</taxon>
        <taxon>Thermomicrobia</taxon>
        <taxon>Thermomicrobiales</taxon>
        <taxon>environmental samples</taxon>
    </lineage>
</organism>
<dbReference type="EMBL" id="CADCWN010000343">
    <property type="protein sequence ID" value="CAA9588133.1"/>
    <property type="molecule type" value="Genomic_DNA"/>
</dbReference>
<dbReference type="AlphaFoldDB" id="A0A6J4VYL5"/>
<keyword evidence="2" id="KW-0808">Transferase</keyword>
<sequence length="208" mass="23394">MNDSLETERLILRRFAASDLDQLVELDSDPEVMRFLTGGAATPREVVERDILPRFLQAHDRAPGYGFWAAVERGGGAFVGWFSLRPRPQVDLAEAVLGYRLRRAAWGRGYGTEGARALIRRGFAELGVRRISATTYEDNLASRRVMEKAGLTLVRSYRLTPTDLAAQDTYHAASQDLWDRDDVEYALEKADWERQEAATFSEDVPAGQ</sequence>
<dbReference type="PANTHER" id="PTHR43792">
    <property type="entry name" value="GNAT FAMILY, PUTATIVE (AFU_ORTHOLOGUE AFUA_3G00765)-RELATED-RELATED"/>
    <property type="match status" value="1"/>
</dbReference>
<dbReference type="PANTHER" id="PTHR43792:SF1">
    <property type="entry name" value="N-ACETYLTRANSFERASE DOMAIN-CONTAINING PROTEIN"/>
    <property type="match status" value="1"/>
</dbReference>
<dbReference type="SUPFAM" id="SSF55729">
    <property type="entry name" value="Acyl-CoA N-acyltransferases (Nat)"/>
    <property type="match status" value="1"/>
</dbReference>
<evidence type="ECO:0000259" key="1">
    <source>
        <dbReference type="PROSITE" id="PS51186"/>
    </source>
</evidence>
<dbReference type="InterPro" id="IPR051531">
    <property type="entry name" value="N-acetyltransferase"/>
</dbReference>
<gene>
    <name evidence="2" type="ORF">AVDCRST_MAG18-4296</name>
</gene>
<evidence type="ECO:0000313" key="2">
    <source>
        <dbReference type="EMBL" id="CAA9588133.1"/>
    </source>
</evidence>
<dbReference type="PROSITE" id="PS51186">
    <property type="entry name" value="GNAT"/>
    <property type="match status" value="1"/>
</dbReference>
<dbReference type="Pfam" id="PF13302">
    <property type="entry name" value="Acetyltransf_3"/>
    <property type="match status" value="1"/>
</dbReference>
<dbReference type="Gene3D" id="3.40.630.30">
    <property type="match status" value="1"/>
</dbReference>
<dbReference type="InterPro" id="IPR000182">
    <property type="entry name" value="GNAT_dom"/>
</dbReference>
<accession>A0A6J4VYL5</accession>
<dbReference type="InterPro" id="IPR016181">
    <property type="entry name" value="Acyl_CoA_acyltransferase"/>
</dbReference>
<dbReference type="GO" id="GO:0016747">
    <property type="term" value="F:acyltransferase activity, transferring groups other than amino-acyl groups"/>
    <property type="evidence" value="ECO:0007669"/>
    <property type="project" value="InterPro"/>
</dbReference>
<feature type="domain" description="N-acetyltransferase" evidence="1">
    <location>
        <begin position="10"/>
        <end position="171"/>
    </location>
</feature>